<keyword evidence="9 16" id="KW-0812">Transmembrane</keyword>
<keyword evidence="12 16" id="KW-1133">Transmembrane helix</keyword>
<evidence type="ECO:0000256" key="12">
    <source>
        <dbReference type="ARBA" id="ARBA00022989"/>
    </source>
</evidence>
<proteinExistence type="inferred from homology"/>
<feature type="transmembrane region" description="Helical" evidence="16">
    <location>
        <begin position="18"/>
        <end position="38"/>
    </location>
</feature>
<evidence type="ECO:0000256" key="15">
    <source>
        <dbReference type="ARBA" id="ARBA00048829"/>
    </source>
</evidence>
<keyword evidence="8" id="KW-0808">Transferase</keyword>
<dbReference type="PANTHER" id="PTHR13872:SF48">
    <property type="entry name" value="DOLICHYL-DIPHOSPHOOLIGOSACCHARIDE--PROTEIN GLYCOSYLTRANSFERASE SUBUNIT STT3A"/>
    <property type="match status" value="1"/>
</dbReference>
<comment type="similarity">
    <text evidence="5">Belongs to the STT3 family.</text>
</comment>
<dbReference type="AlphaFoldDB" id="A0AAJ6TEI8"/>
<name>A0AAJ6TEI8_POPEU</name>
<keyword evidence="13 16" id="KW-0472">Membrane</keyword>
<evidence type="ECO:0000313" key="19">
    <source>
        <dbReference type="RefSeq" id="XP_011009352.1"/>
    </source>
</evidence>
<protein>
    <recommendedName>
        <fullName evidence="6">dolichyl-diphosphooligosaccharide--protein glycotransferase</fullName>
        <ecNumber evidence="6">2.4.99.18</ecNumber>
    </recommendedName>
</protein>
<accession>A0AAJ6TEI8</accession>
<evidence type="ECO:0000256" key="11">
    <source>
        <dbReference type="ARBA" id="ARBA00022842"/>
    </source>
</evidence>
<evidence type="ECO:0000256" key="8">
    <source>
        <dbReference type="ARBA" id="ARBA00022679"/>
    </source>
</evidence>
<feature type="transmembrane region" description="Helical" evidence="16">
    <location>
        <begin position="88"/>
        <end position="108"/>
    </location>
</feature>
<feature type="transmembrane region" description="Helical" evidence="16">
    <location>
        <begin position="120"/>
        <end position="139"/>
    </location>
</feature>
<comment type="catalytic activity">
    <reaction evidence="15">
        <text>a di-trans,poly-cis-dolichyl diphosphooligosaccharide + L-asparaginyl-[protein] = N(4)-(oligosaccharide-(1-&gt;4)-N-acetyl-beta-D-glucosaminyl-(1-&gt;4)-N-acetyl-beta-D-glucosaminyl)-L-asparaginyl-[protein] + a di-trans,poly-cis-dolichyl diphosphate + H(+)</text>
        <dbReference type="Rhea" id="RHEA:22980"/>
        <dbReference type="Rhea" id="RHEA-COMP:12804"/>
        <dbReference type="Rhea" id="RHEA-COMP:12805"/>
        <dbReference type="Rhea" id="RHEA-COMP:19506"/>
        <dbReference type="Rhea" id="RHEA-COMP:19509"/>
        <dbReference type="ChEBI" id="CHEBI:15378"/>
        <dbReference type="ChEBI" id="CHEBI:50347"/>
        <dbReference type="ChEBI" id="CHEBI:57497"/>
        <dbReference type="ChEBI" id="CHEBI:57570"/>
        <dbReference type="ChEBI" id="CHEBI:132529"/>
        <dbReference type="EC" id="2.4.99.18"/>
    </reaction>
</comment>
<evidence type="ECO:0000256" key="16">
    <source>
        <dbReference type="SAM" id="Phobius"/>
    </source>
</evidence>
<comment type="cofactor">
    <cofactor evidence="1">
        <name>Mn(2+)</name>
        <dbReference type="ChEBI" id="CHEBI:29035"/>
    </cofactor>
</comment>
<keyword evidence="14" id="KW-0464">Manganese</keyword>
<keyword evidence="18" id="KW-1185">Reference proteome</keyword>
<evidence type="ECO:0000256" key="2">
    <source>
        <dbReference type="ARBA" id="ARBA00001946"/>
    </source>
</evidence>
<dbReference type="RefSeq" id="XP_011009352.1">
    <property type="nucleotide sequence ID" value="XM_011011050.1"/>
</dbReference>
<evidence type="ECO:0000256" key="1">
    <source>
        <dbReference type="ARBA" id="ARBA00001936"/>
    </source>
</evidence>
<dbReference type="Pfam" id="PF02516">
    <property type="entry name" value="STT3"/>
    <property type="match status" value="1"/>
</dbReference>
<keyword evidence="10" id="KW-0479">Metal-binding</keyword>
<dbReference type="GeneID" id="105114496"/>
<evidence type="ECO:0000256" key="3">
    <source>
        <dbReference type="ARBA" id="ARBA00004127"/>
    </source>
</evidence>
<dbReference type="GO" id="GO:0016020">
    <property type="term" value="C:membrane"/>
    <property type="evidence" value="ECO:0007669"/>
    <property type="project" value="InterPro"/>
</dbReference>
<evidence type="ECO:0000256" key="10">
    <source>
        <dbReference type="ARBA" id="ARBA00022723"/>
    </source>
</evidence>
<dbReference type="GO" id="GO:0046872">
    <property type="term" value="F:metal ion binding"/>
    <property type="evidence" value="ECO:0007669"/>
    <property type="project" value="UniProtKB-KW"/>
</dbReference>
<feature type="domain" description="Oligosaccharyl transferase STT3 N-terminal" evidence="17">
    <location>
        <begin position="22"/>
        <end position="162"/>
    </location>
</feature>
<dbReference type="PANTHER" id="PTHR13872">
    <property type="entry name" value="DOLICHYL-DIPHOSPHOOLIGOSACCHARIDE--PROTEIN GLYCOSYLTRANSFERASE SUBUNIT"/>
    <property type="match status" value="1"/>
</dbReference>
<evidence type="ECO:0000256" key="9">
    <source>
        <dbReference type="ARBA" id="ARBA00022692"/>
    </source>
</evidence>
<evidence type="ECO:0000256" key="5">
    <source>
        <dbReference type="ARBA" id="ARBA00010810"/>
    </source>
</evidence>
<dbReference type="EC" id="2.4.99.18" evidence="6"/>
<feature type="transmembrane region" description="Helical" evidence="16">
    <location>
        <begin position="145"/>
        <end position="163"/>
    </location>
</feature>
<dbReference type="KEGG" id="peu:105114496"/>
<organism evidence="18 19">
    <name type="scientific">Populus euphratica</name>
    <name type="common">Euphrates poplar</name>
    <dbReference type="NCBI Taxonomy" id="75702"/>
    <lineage>
        <taxon>Eukaryota</taxon>
        <taxon>Viridiplantae</taxon>
        <taxon>Streptophyta</taxon>
        <taxon>Embryophyta</taxon>
        <taxon>Tracheophyta</taxon>
        <taxon>Spermatophyta</taxon>
        <taxon>Magnoliopsida</taxon>
        <taxon>eudicotyledons</taxon>
        <taxon>Gunneridae</taxon>
        <taxon>Pentapetalae</taxon>
        <taxon>rosids</taxon>
        <taxon>fabids</taxon>
        <taxon>Malpighiales</taxon>
        <taxon>Salicaceae</taxon>
        <taxon>Saliceae</taxon>
        <taxon>Populus</taxon>
    </lineage>
</organism>
<dbReference type="GO" id="GO:0004579">
    <property type="term" value="F:dolichyl-diphosphooligosaccharide-protein glycotransferase activity"/>
    <property type="evidence" value="ECO:0007669"/>
    <property type="project" value="UniProtKB-EC"/>
</dbReference>
<evidence type="ECO:0000256" key="6">
    <source>
        <dbReference type="ARBA" id="ARBA00012605"/>
    </source>
</evidence>
<dbReference type="GO" id="GO:0012505">
    <property type="term" value="C:endomembrane system"/>
    <property type="evidence" value="ECO:0007669"/>
    <property type="project" value="UniProtKB-SubCell"/>
</dbReference>
<evidence type="ECO:0000256" key="7">
    <source>
        <dbReference type="ARBA" id="ARBA00022676"/>
    </source>
</evidence>
<dbReference type="Proteomes" id="UP000694918">
    <property type="component" value="Unplaced"/>
</dbReference>
<keyword evidence="11" id="KW-0460">Magnesium</keyword>
<evidence type="ECO:0000259" key="17">
    <source>
        <dbReference type="Pfam" id="PF02516"/>
    </source>
</evidence>
<dbReference type="InterPro" id="IPR003674">
    <property type="entry name" value="Oligo_trans_STT3"/>
</dbReference>
<comment type="pathway">
    <text evidence="4">Protein modification; protein glycosylation.</text>
</comment>
<dbReference type="InterPro" id="IPR048307">
    <property type="entry name" value="STT3_N"/>
</dbReference>
<evidence type="ECO:0000256" key="13">
    <source>
        <dbReference type="ARBA" id="ARBA00023136"/>
    </source>
</evidence>
<gene>
    <name evidence="19" type="primary">LOC105114496</name>
</gene>
<keyword evidence="7" id="KW-0328">Glycosyltransferase</keyword>
<sequence length="256" mass="28787">MAVVEISRETTAKTLRNAFGNVLSFFILLLSGVLAFSIRLFSVIKYESVIHEFDPYFNYRVTQFLTKNGVYDFWNWFDDRTWYPLGRVIGGTVYPGLTLTAGTLWWLLNSLNIPLSVESVCVFTVPIFSAFASWATYLVTKAVKGTGAGLTAAVLLAMVNYLTDIEYRTPLLRRFKCLGIILHGTSHGLRDNFLKNIPDASSGIPSDSTLVQSKQSKQKAIIIDRDQANSSKGMHSFDTTNTWYFHSQLYDTMKGT</sequence>
<evidence type="ECO:0000256" key="14">
    <source>
        <dbReference type="ARBA" id="ARBA00023211"/>
    </source>
</evidence>
<comment type="cofactor">
    <cofactor evidence="2">
        <name>Mg(2+)</name>
        <dbReference type="ChEBI" id="CHEBI:18420"/>
    </cofactor>
</comment>
<evidence type="ECO:0000256" key="4">
    <source>
        <dbReference type="ARBA" id="ARBA00004922"/>
    </source>
</evidence>
<comment type="subcellular location">
    <subcellularLocation>
        <location evidence="3">Endomembrane system</location>
        <topology evidence="3">Multi-pass membrane protein</topology>
    </subcellularLocation>
</comment>
<reference evidence="19" key="1">
    <citation type="submission" date="2025-08" db="UniProtKB">
        <authorList>
            <consortium name="RefSeq"/>
        </authorList>
    </citation>
    <scope>IDENTIFICATION</scope>
</reference>
<evidence type="ECO:0000313" key="18">
    <source>
        <dbReference type="Proteomes" id="UP000694918"/>
    </source>
</evidence>